<dbReference type="KEGG" id="ehx:EMIHUDRAFT_440938"/>
<protein>
    <recommendedName>
        <fullName evidence="5">PAS domain-containing protein</fullName>
    </recommendedName>
</protein>
<dbReference type="AlphaFoldDB" id="A0A0D3KIT0"/>
<dbReference type="Gene3D" id="3.10.450.50">
    <property type="match status" value="1"/>
</dbReference>
<accession>A0A0D3KIT0</accession>
<sequence>MVAEQSANLALSLELTAEGDIWRCSNPLALLLGTPRGQRHLLFGLRLLQPTRDTPPFVDPETLAPFAAAFEAMLRRLRHESSRAGAESQTPTEGLLRVHVGRDEPLHLRYSFEETTRLTDHSVALQPMHEGHAAVTVLFTDVSAGEAAKELVRRRYELSYNLHGEQRMRGDDAQVAVAALFGDDFSFNRAGTQAPLHEGSASRSGLANYLDRRALFVRAFPDIHFQILELSAMGERVVTSFHWTGPHTPDRTHTGPYHAEIDGEFRDISPTGARVFVYGIASDTIRGTKIVDHAAYYDAAAIVRQLLPKGSKGEGAPPSPAKRPSTDSDFAEARGIPTSDQADETERAAREQMQRFFADKVPQLLATASDVGIAICGSGGEGEAAGEGGALPIAVGCVSCARALGLQSAEECLGVSLVSHLGASAAADVQPDVAECLAALAGAAKAARPAQHLIATRRASGSTALLLASTAPFEVDGMRLTAVLLVDVTADPSSPHAISEAAAAVSHPYCMRGALLNGLSRSGSASAFCARLLTAAVQCWRDVGFSLADNATPNKAMVWVSDGFVAMTGYRRSQIVGRSCKRLQCEATDPHSILRLGEAIRAGRGERVTLWNATASGGGFWNCVSVHPSRNGRYFVAAQVRVGAALNRRMAELLRSIDRSRLLASGKRGLTLGSNLGNCMGRLP</sequence>
<reference evidence="7" key="1">
    <citation type="journal article" date="2013" name="Nature">
        <title>Pan genome of the phytoplankton Emiliania underpins its global distribution.</title>
        <authorList>
            <person name="Read B.A."/>
            <person name="Kegel J."/>
            <person name="Klute M.J."/>
            <person name="Kuo A."/>
            <person name="Lefebvre S.C."/>
            <person name="Maumus F."/>
            <person name="Mayer C."/>
            <person name="Miller J."/>
            <person name="Monier A."/>
            <person name="Salamov A."/>
            <person name="Young J."/>
            <person name="Aguilar M."/>
            <person name="Claverie J.M."/>
            <person name="Frickenhaus S."/>
            <person name="Gonzalez K."/>
            <person name="Herman E.K."/>
            <person name="Lin Y.C."/>
            <person name="Napier J."/>
            <person name="Ogata H."/>
            <person name="Sarno A.F."/>
            <person name="Shmutz J."/>
            <person name="Schroeder D."/>
            <person name="de Vargas C."/>
            <person name="Verret F."/>
            <person name="von Dassow P."/>
            <person name="Valentin K."/>
            <person name="Van de Peer Y."/>
            <person name="Wheeler G."/>
            <person name="Dacks J.B."/>
            <person name="Delwiche C.F."/>
            <person name="Dyhrman S.T."/>
            <person name="Glockner G."/>
            <person name="John U."/>
            <person name="Richards T."/>
            <person name="Worden A.Z."/>
            <person name="Zhang X."/>
            <person name="Grigoriev I.V."/>
            <person name="Allen A.E."/>
            <person name="Bidle K."/>
            <person name="Borodovsky M."/>
            <person name="Bowler C."/>
            <person name="Brownlee C."/>
            <person name="Cock J.M."/>
            <person name="Elias M."/>
            <person name="Gladyshev V.N."/>
            <person name="Groth M."/>
            <person name="Guda C."/>
            <person name="Hadaegh A."/>
            <person name="Iglesias-Rodriguez M.D."/>
            <person name="Jenkins J."/>
            <person name="Jones B.M."/>
            <person name="Lawson T."/>
            <person name="Leese F."/>
            <person name="Lindquist E."/>
            <person name="Lobanov A."/>
            <person name="Lomsadze A."/>
            <person name="Malik S.B."/>
            <person name="Marsh M.E."/>
            <person name="Mackinder L."/>
            <person name="Mock T."/>
            <person name="Mueller-Roeber B."/>
            <person name="Pagarete A."/>
            <person name="Parker M."/>
            <person name="Probert I."/>
            <person name="Quesneville H."/>
            <person name="Raines C."/>
            <person name="Rensing S.A."/>
            <person name="Riano-Pachon D.M."/>
            <person name="Richier S."/>
            <person name="Rokitta S."/>
            <person name="Shiraiwa Y."/>
            <person name="Soanes D.M."/>
            <person name="van der Giezen M."/>
            <person name="Wahlund T.M."/>
            <person name="Williams B."/>
            <person name="Wilson W."/>
            <person name="Wolfe G."/>
            <person name="Wurch L.L."/>
        </authorList>
    </citation>
    <scope>NUCLEOTIDE SEQUENCE</scope>
</reference>
<evidence type="ECO:0000313" key="6">
    <source>
        <dbReference type="EnsemblProtists" id="EOD35665"/>
    </source>
</evidence>
<dbReference type="GeneID" id="17280936"/>
<keyword evidence="2" id="KW-0288">FMN</keyword>
<keyword evidence="3" id="KW-0157">Chromophore</keyword>
<keyword evidence="7" id="KW-1185">Reference proteome</keyword>
<organism evidence="6 7">
    <name type="scientific">Emiliania huxleyi (strain CCMP1516)</name>
    <dbReference type="NCBI Taxonomy" id="280463"/>
    <lineage>
        <taxon>Eukaryota</taxon>
        <taxon>Haptista</taxon>
        <taxon>Haptophyta</taxon>
        <taxon>Prymnesiophyceae</taxon>
        <taxon>Isochrysidales</taxon>
        <taxon>Noelaerhabdaceae</taxon>
        <taxon>Emiliania</taxon>
    </lineage>
</organism>
<dbReference type="InterPro" id="IPR009959">
    <property type="entry name" value="Cyclase_SnoaL-like"/>
</dbReference>
<evidence type="ECO:0000313" key="7">
    <source>
        <dbReference type="Proteomes" id="UP000013827"/>
    </source>
</evidence>
<dbReference type="RefSeq" id="XP_005788094.1">
    <property type="nucleotide sequence ID" value="XM_005788037.1"/>
</dbReference>
<evidence type="ECO:0000256" key="1">
    <source>
        <dbReference type="ARBA" id="ARBA00022630"/>
    </source>
</evidence>
<evidence type="ECO:0000256" key="4">
    <source>
        <dbReference type="SAM" id="MobiDB-lite"/>
    </source>
</evidence>
<dbReference type="GO" id="GO:0005634">
    <property type="term" value="C:nucleus"/>
    <property type="evidence" value="ECO:0007669"/>
    <property type="project" value="TreeGrafter"/>
</dbReference>
<dbReference type="PANTHER" id="PTHR47429">
    <property type="entry name" value="PROTEIN TWIN LOV 1"/>
    <property type="match status" value="1"/>
</dbReference>
<proteinExistence type="predicted"/>
<reference evidence="6" key="2">
    <citation type="submission" date="2024-10" db="UniProtKB">
        <authorList>
            <consortium name="EnsemblProtists"/>
        </authorList>
    </citation>
    <scope>IDENTIFICATION</scope>
</reference>
<feature type="domain" description="PAS" evidence="5">
    <location>
        <begin position="553"/>
        <end position="632"/>
    </location>
</feature>
<dbReference type="Gene3D" id="3.30.450.20">
    <property type="entry name" value="PAS domain"/>
    <property type="match status" value="1"/>
</dbReference>
<dbReference type="HOGENOM" id="CLU_402520_0_0_1"/>
<dbReference type="PANTHER" id="PTHR47429:SF2">
    <property type="entry name" value="PROTEIN TWIN LOV 1"/>
    <property type="match status" value="1"/>
</dbReference>
<dbReference type="Proteomes" id="UP000013827">
    <property type="component" value="Unassembled WGS sequence"/>
</dbReference>
<dbReference type="InterPro" id="IPR035965">
    <property type="entry name" value="PAS-like_dom_sf"/>
</dbReference>
<dbReference type="GO" id="GO:0030638">
    <property type="term" value="P:polyketide metabolic process"/>
    <property type="evidence" value="ECO:0007669"/>
    <property type="project" value="InterPro"/>
</dbReference>
<dbReference type="PaxDb" id="2903-EOD35665"/>
<dbReference type="SUPFAM" id="SSF54427">
    <property type="entry name" value="NTF2-like"/>
    <property type="match status" value="1"/>
</dbReference>
<name>A0A0D3KIT0_EMIH1</name>
<dbReference type="Pfam" id="PF13426">
    <property type="entry name" value="PAS_9"/>
    <property type="match status" value="1"/>
</dbReference>
<evidence type="ECO:0000259" key="5">
    <source>
        <dbReference type="Pfam" id="PF13426"/>
    </source>
</evidence>
<keyword evidence="1" id="KW-0285">Flavoprotein</keyword>
<dbReference type="Pfam" id="PF07366">
    <property type="entry name" value="SnoaL"/>
    <property type="match status" value="1"/>
</dbReference>
<dbReference type="EnsemblProtists" id="EOD35665">
    <property type="protein sequence ID" value="EOD35665"/>
    <property type="gene ID" value="EMIHUDRAFT_440938"/>
</dbReference>
<dbReference type="SUPFAM" id="SSF55785">
    <property type="entry name" value="PYP-like sensor domain (PAS domain)"/>
    <property type="match status" value="1"/>
</dbReference>
<feature type="region of interest" description="Disordered" evidence="4">
    <location>
        <begin position="309"/>
        <end position="349"/>
    </location>
</feature>
<evidence type="ECO:0000256" key="2">
    <source>
        <dbReference type="ARBA" id="ARBA00022643"/>
    </source>
</evidence>
<evidence type="ECO:0000256" key="3">
    <source>
        <dbReference type="ARBA" id="ARBA00022991"/>
    </source>
</evidence>
<dbReference type="InterPro" id="IPR000014">
    <property type="entry name" value="PAS"/>
</dbReference>
<dbReference type="InterPro" id="IPR032710">
    <property type="entry name" value="NTF2-like_dom_sf"/>
</dbReference>